<proteinExistence type="inferred from homology"/>
<keyword evidence="2" id="KW-0663">Pyridoxal phosphate</keyword>
<dbReference type="InterPro" id="IPR000524">
    <property type="entry name" value="Tscrpt_reg_HTH_GntR"/>
</dbReference>
<evidence type="ECO:0000256" key="3">
    <source>
        <dbReference type="ARBA" id="ARBA00023015"/>
    </source>
</evidence>
<dbReference type="InterPro" id="IPR004839">
    <property type="entry name" value="Aminotransferase_I/II_large"/>
</dbReference>
<evidence type="ECO:0000313" key="7">
    <source>
        <dbReference type="EMBL" id="KUM80496.1"/>
    </source>
</evidence>
<gene>
    <name evidence="7" type="ORF">AQI70_05405</name>
</gene>
<dbReference type="InterPro" id="IPR036390">
    <property type="entry name" value="WH_DNA-bd_sf"/>
</dbReference>
<evidence type="ECO:0000256" key="1">
    <source>
        <dbReference type="ARBA" id="ARBA00005384"/>
    </source>
</evidence>
<dbReference type="InterPro" id="IPR015421">
    <property type="entry name" value="PyrdxlP-dep_Trfase_major"/>
</dbReference>
<evidence type="ECO:0000256" key="5">
    <source>
        <dbReference type="ARBA" id="ARBA00023163"/>
    </source>
</evidence>
<feature type="domain" description="HTH gntR-type" evidence="6">
    <location>
        <begin position="15"/>
        <end position="83"/>
    </location>
</feature>
<dbReference type="Pfam" id="PF00155">
    <property type="entry name" value="Aminotran_1_2"/>
    <property type="match status" value="1"/>
</dbReference>
<comment type="caution">
    <text evidence="7">The sequence shown here is derived from an EMBL/GenBank/DDBJ whole genome shotgun (WGS) entry which is preliminary data.</text>
</comment>
<name>A0A117PIZ6_9ACTN</name>
<keyword evidence="5" id="KW-0804">Transcription</keyword>
<dbReference type="CDD" id="cd07377">
    <property type="entry name" value="WHTH_GntR"/>
    <property type="match status" value="1"/>
</dbReference>
<comment type="similarity">
    <text evidence="1">In the C-terminal section; belongs to the class-I pyridoxal-phosphate-dependent aminotransferase family.</text>
</comment>
<dbReference type="STRING" id="146536.AQI70_05405"/>
<dbReference type="GO" id="GO:0030170">
    <property type="term" value="F:pyridoxal phosphate binding"/>
    <property type="evidence" value="ECO:0007669"/>
    <property type="project" value="InterPro"/>
</dbReference>
<dbReference type="SUPFAM" id="SSF46785">
    <property type="entry name" value="Winged helix' DNA-binding domain"/>
    <property type="match status" value="1"/>
</dbReference>
<dbReference type="Gene3D" id="3.40.640.10">
    <property type="entry name" value="Type I PLP-dependent aspartate aminotransferase-like (Major domain)"/>
    <property type="match status" value="1"/>
</dbReference>
<dbReference type="InterPro" id="IPR036388">
    <property type="entry name" value="WH-like_DNA-bd_sf"/>
</dbReference>
<dbReference type="GO" id="GO:0003677">
    <property type="term" value="F:DNA binding"/>
    <property type="evidence" value="ECO:0007669"/>
    <property type="project" value="UniProtKB-KW"/>
</dbReference>
<dbReference type="GO" id="GO:0003700">
    <property type="term" value="F:DNA-binding transcription factor activity"/>
    <property type="evidence" value="ECO:0007669"/>
    <property type="project" value="InterPro"/>
</dbReference>
<evidence type="ECO:0000256" key="4">
    <source>
        <dbReference type="ARBA" id="ARBA00023125"/>
    </source>
</evidence>
<dbReference type="AlphaFoldDB" id="A0A117PIZ6"/>
<accession>A0A117PIZ6</accession>
<dbReference type="SMART" id="SM00345">
    <property type="entry name" value="HTH_GNTR"/>
    <property type="match status" value="1"/>
</dbReference>
<dbReference type="OrthoDB" id="594134at2"/>
<keyword evidence="8" id="KW-1185">Reference proteome</keyword>
<reference evidence="7 8" key="1">
    <citation type="submission" date="2015-10" db="EMBL/GenBank/DDBJ databases">
        <title>Draft genome sequence of Streptomyces curacoi DSM 40107, type strain for the species Streptomyces curacoi.</title>
        <authorList>
            <person name="Ruckert C."/>
            <person name="Winkler A."/>
            <person name="Kalinowski J."/>
            <person name="Kampfer P."/>
            <person name="Glaeser S."/>
        </authorList>
    </citation>
    <scope>NUCLEOTIDE SEQUENCE [LARGE SCALE GENOMIC DNA]</scope>
    <source>
        <strain evidence="7 8">DSM 40107</strain>
    </source>
</reference>
<dbReference type="CDD" id="cd00609">
    <property type="entry name" value="AAT_like"/>
    <property type="match status" value="1"/>
</dbReference>
<organism evidence="7 8">
    <name type="scientific">Streptomyces curacoi</name>
    <dbReference type="NCBI Taxonomy" id="146536"/>
    <lineage>
        <taxon>Bacteria</taxon>
        <taxon>Bacillati</taxon>
        <taxon>Actinomycetota</taxon>
        <taxon>Actinomycetes</taxon>
        <taxon>Kitasatosporales</taxon>
        <taxon>Streptomycetaceae</taxon>
        <taxon>Streptomyces</taxon>
    </lineage>
</organism>
<evidence type="ECO:0000313" key="8">
    <source>
        <dbReference type="Proteomes" id="UP000054024"/>
    </source>
</evidence>
<evidence type="ECO:0000256" key="2">
    <source>
        <dbReference type="ARBA" id="ARBA00022898"/>
    </source>
</evidence>
<dbReference type="InterPro" id="IPR015424">
    <property type="entry name" value="PyrdxlP-dep_Trfase"/>
</dbReference>
<dbReference type="PRINTS" id="PR00035">
    <property type="entry name" value="HTHGNTR"/>
</dbReference>
<dbReference type="InterPro" id="IPR051446">
    <property type="entry name" value="HTH_trans_reg/aminotransferase"/>
</dbReference>
<keyword evidence="3" id="KW-0805">Transcription regulation</keyword>
<evidence type="ECO:0000259" key="6">
    <source>
        <dbReference type="PROSITE" id="PS50949"/>
    </source>
</evidence>
<keyword evidence="4" id="KW-0238">DNA-binding</keyword>
<dbReference type="Pfam" id="PF00392">
    <property type="entry name" value="GntR"/>
    <property type="match status" value="1"/>
</dbReference>
<dbReference type="EMBL" id="LMWJ01000003">
    <property type="protein sequence ID" value="KUM80496.1"/>
    <property type="molecule type" value="Genomic_DNA"/>
</dbReference>
<dbReference type="PROSITE" id="PS50949">
    <property type="entry name" value="HTH_GNTR"/>
    <property type="match status" value="1"/>
</dbReference>
<dbReference type="PANTHER" id="PTHR46577:SF1">
    <property type="entry name" value="HTH-TYPE TRANSCRIPTIONAL REGULATORY PROTEIN GABR"/>
    <property type="match status" value="1"/>
</dbReference>
<dbReference type="PANTHER" id="PTHR46577">
    <property type="entry name" value="HTH-TYPE TRANSCRIPTIONAL REGULATORY PROTEIN GABR"/>
    <property type="match status" value="1"/>
</dbReference>
<dbReference type="Gene3D" id="1.10.10.10">
    <property type="entry name" value="Winged helix-like DNA-binding domain superfamily/Winged helix DNA-binding domain"/>
    <property type="match status" value="1"/>
</dbReference>
<sequence length="473" mass="51817">MPWNTLIDVSREHVLPLTVQIQENIKREISEGALHPGTRLPSSRQLAEDLGVSRSVVVEAYGQLVAEGYLEAAQGSGTRVAAHLTTAPQTPTLLADSRPAPVARWDLRAHNADPAAFPEREWLAAYQRAVRRMEPRELGYPPLSGLTALRAELAGYLGRARGVHTTREHIMVVAGFAQALGMVCEVLPRLGIGTLAVEDPCHPQQRQFIGESGLRCRPVPVDEDGIDVAALARSGARAVLVTPTHQFPTGVVLSAERRAALVRWAQEVDGWIVEDDYDGDLWLAHGRRPTALQRLDPSRVLYAGTASKSLAPGMRLGWLAVPPRLRGPLEEARARRDLGCEAFTQLAFAEFLATGLFDRHLRRRRARLRARAEIFQQAVRRHLPGARITGSMAGLHAGLQLPHRVDEPSLVAQALRRSVLVRGGRTYHHRPWLARPSLVVGYASPARSALAEAVRELGEACADLTGGHRLRTA</sequence>
<protein>
    <submittedName>
        <fullName evidence="7">GntR family transcriptional regulator</fullName>
    </submittedName>
</protein>
<dbReference type="SUPFAM" id="SSF53383">
    <property type="entry name" value="PLP-dependent transferases"/>
    <property type="match status" value="1"/>
</dbReference>
<dbReference type="Proteomes" id="UP000054024">
    <property type="component" value="Unassembled WGS sequence"/>
</dbReference>